<keyword evidence="3" id="KW-1185">Reference proteome</keyword>
<gene>
    <name evidence="2" type="ORF">E1202_15010</name>
</gene>
<dbReference type="AlphaFoldDB" id="A0A4R5BQ71"/>
<proteinExistence type="predicted"/>
<evidence type="ECO:0000313" key="2">
    <source>
        <dbReference type="EMBL" id="TDD88095.1"/>
    </source>
</evidence>
<evidence type="ECO:0000313" key="3">
    <source>
        <dbReference type="Proteomes" id="UP000294723"/>
    </source>
</evidence>
<dbReference type="EMBL" id="SMLA01000019">
    <property type="protein sequence ID" value="TDD88095.1"/>
    <property type="molecule type" value="Genomic_DNA"/>
</dbReference>
<sequence>MFALVTGCEFGPRAVSAGWRGRKRRIVRPVRGNPSRTCDVERVSRCQGPTGPLGANTEHHTTGTPVRSHARERCELGGTMSTRTLVKAGTAVAGGLLLAGSSMGLASAETDQEATQRAMAEACGDGYLCVWPEANGHGEMVKFFECGVYDTPWPVGSWINNQYTGQVAEFIGPDPANPDGAWIVQYTSTAPEFSDDNRGFDTRRVHPC</sequence>
<accession>A0A4R5BQ71</accession>
<reference evidence="2 3" key="1">
    <citation type="submission" date="2019-03" db="EMBL/GenBank/DDBJ databases">
        <title>Draft genome sequences of novel Actinobacteria.</title>
        <authorList>
            <person name="Sahin N."/>
            <person name="Ay H."/>
            <person name="Saygin H."/>
        </authorList>
    </citation>
    <scope>NUCLEOTIDE SEQUENCE [LARGE SCALE GENOMIC DNA]</scope>
    <source>
        <strain evidence="2 3">5K548</strain>
    </source>
</reference>
<comment type="caution">
    <text evidence="2">The sequence shown here is derived from an EMBL/GenBank/DDBJ whole genome shotgun (WGS) entry which is preliminary data.</text>
</comment>
<feature type="region of interest" description="Disordered" evidence="1">
    <location>
        <begin position="43"/>
        <end position="64"/>
    </location>
</feature>
<dbReference type="Proteomes" id="UP000294723">
    <property type="component" value="Unassembled WGS sequence"/>
</dbReference>
<protein>
    <submittedName>
        <fullName evidence="2">Uncharacterized protein</fullName>
    </submittedName>
</protein>
<evidence type="ECO:0000256" key="1">
    <source>
        <dbReference type="SAM" id="MobiDB-lite"/>
    </source>
</evidence>
<dbReference type="Pfam" id="PF03995">
    <property type="entry name" value="Inhibitor_I36"/>
    <property type="match status" value="1"/>
</dbReference>
<name>A0A4R5BQ71_9PSEU</name>
<organism evidence="2 3">
    <name type="scientific">Saccharopolyspora karakumensis</name>
    <dbReference type="NCBI Taxonomy" id="2530386"/>
    <lineage>
        <taxon>Bacteria</taxon>
        <taxon>Bacillati</taxon>
        <taxon>Actinomycetota</taxon>
        <taxon>Actinomycetes</taxon>
        <taxon>Pseudonocardiales</taxon>
        <taxon>Pseudonocardiaceae</taxon>
        <taxon>Saccharopolyspora</taxon>
    </lineage>
</organism>
<dbReference type="RefSeq" id="WP_132683688.1">
    <property type="nucleotide sequence ID" value="NZ_SMLA01000019.1"/>
</dbReference>